<dbReference type="InterPro" id="IPR036388">
    <property type="entry name" value="WH-like_DNA-bd_sf"/>
</dbReference>
<dbReference type="InterPro" id="IPR011990">
    <property type="entry name" value="TPR-like_helical_dom_sf"/>
</dbReference>
<name>A0ABQ4FTS9_9ACTN</name>
<dbReference type="CDD" id="cd15831">
    <property type="entry name" value="BTAD"/>
    <property type="match status" value="1"/>
</dbReference>
<dbReference type="Pfam" id="PF25872">
    <property type="entry name" value="HTH_77"/>
    <property type="match status" value="1"/>
</dbReference>
<comment type="caution">
    <text evidence="6">The sequence shown here is derived from an EMBL/GenBank/DDBJ whole genome shotgun (WGS) entry which is preliminary data.</text>
</comment>
<dbReference type="InterPro" id="IPR005158">
    <property type="entry name" value="BTAD"/>
</dbReference>
<evidence type="ECO:0008006" key="8">
    <source>
        <dbReference type="Google" id="ProtNLM"/>
    </source>
</evidence>
<dbReference type="Proteomes" id="UP000603904">
    <property type="component" value="Unassembled WGS sequence"/>
</dbReference>
<dbReference type="SUPFAM" id="SSF48452">
    <property type="entry name" value="TPR-like"/>
    <property type="match status" value="2"/>
</dbReference>
<keyword evidence="2" id="KW-0238">DNA-binding</keyword>
<dbReference type="SUPFAM" id="SSF46894">
    <property type="entry name" value="C-terminal effector domain of the bipartite response regulators"/>
    <property type="match status" value="1"/>
</dbReference>
<dbReference type="SMART" id="SM00028">
    <property type="entry name" value="TPR"/>
    <property type="match status" value="4"/>
</dbReference>
<feature type="region of interest" description="Disordered" evidence="3">
    <location>
        <begin position="255"/>
        <end position="346"/>
    </location>
</feature>
<evidence type="ECO:0000256" key="1">
    <source>
        <dbReference type="ARBA" id="ARBA00005820"/>
    </source>
</evidence>
<protein>
    <recommendedName>
        <fullName evidence="8">ATPase</fullName>
    </recommendedName>
</protein>
<evidence type="ECO:0000256" key="3">
    <source>
        <dbReference type="SAM" id="MobiDB-lite"/>
    </source>
</evidence>
<accession>A0ABQ4FTS9</accession>
<sequence>MEGATLDTRVRFAVLGPLEVRAKDGRLVEIGGRRVRALLTLLLLDAGRVVSTDALVAGVWDDRPPSGVGNALQALVSRLRAVVDRDLVVGGPSGYRLAVPRDQVDVHVFTRLAREGGRALAAGEAGRAAAALREALGLWRGTPLADLPGGEVEVARLEELRVTATEDRVEADLLLGRHGDLVPELSLLTAAHPLRERLRGQLMRALYGSGRHVEALAAYEEAREAFADRLGTDPSPALSALHLAMLRRDPALLTPSAAHPTAADPPTPASGHAPAPEHTPGPGQASGHAPAPGRAPTAPEHAAAPGHASVSDQASGPAPASGEMRVPGHAAPPSAAPPVRLSQGAADAVPLSRTGENRDGEDHVARRGNLRARLTSFVGRDEDVARAGELLASTRLVTLLGPGGAGKTRLAVESAEAFASRMADGAWLVELASVRDPEEVPRTVLAALGLRDTGLVAVRAAQQHAGEADAATRLVAWAAPRTLLIVLDNCEHVIGAAAALADRLLAECPNVRVLATSREPLGITGETLWPVRPLDLGPAVRLFADRARAVRPGYRVEDERDAVERICGGLDGMPLAIELAAARLRALSAAQIADRLGDRFRLLTGGSRTAMPRHQTLRAVVEWSWDLLDEDERTLAARLAVFAGGATLDAAELVCEGDIDVLGRLVDKSLVVFEAGRYRMLETIRAYAAERLAESGEERRMRRAHALFHAGLVETAEPYLRRTEQVEWLPRLSAEHDNLSAALRWATEEGEVDLALRLVGAMGWYWWLVGHRLEGAQRAAEVVRRARDGDPRRLALAYAVHGILRGGAMQLEEAGESLAAALRIAAEDDGPPPHPLVALARPILALFVGGEPEAEAHLVELLEHPDPWVGAAAHMFRGHLRFNSGRTEEGELHLRTSLDLFRQVGDRWGVGNSLAALAEVSTMRGRPAEAVPVMEEAIALVTEVGAVEDTPYMRTRMALALDACGRREAALAALDETERLCEDTRDLMGVAGVTHIRGDFARADGDLEAARRHYLRALELADGVGGAPGAQALPAQFAAVLRSSLALLAEQEGDAARARRLQGEALDLAVESQDGPVLAQVVVASAALAAREGDHAAAAALLGGAGTIRGFVEVVGFDHERVVDAATAALGPEEFSRCHERGRAMVRDEILALADRRT</sequence>
<comment type="similarity">
    <text evidence="1">Belongs to the AfsR/DnrI/RedD regulatory family.</text>
</comment>
<proteinExistence type="inferred from homology"/>
<dbReference type="PANTHER" id="PTHR47691">
    <property type="entry name" value="REGULATOR-RELATED"/>
    <property type="match status" value="1"/>
</dbReference>
<dbReference type="SUPFAM" id="SSF52540">
    <property type="entry name" value="P-loop containing nucleoside triphosphate hydrolases"/>
    <property type="match status" value="1"/>
</dbReference>
<dbReference type="InterPro" id="IPR019734">
    <property type="entry name" value="TPR_rpt"/>
</dbReference>
<dbReference type="InterPro" id="IPR027417">
    <property type="entry name" value="P-loop_NTPase"/>
</dbReference>
<evidence type="ECO:0000259" key="5">
    <source>
        <dbReference type="SMART" id="SM01043"/>
    </source>
</evidence>
<gene>
    <name evidence="6" type="ORF">Mco01_12180</name>
</gene>
<dbReference type="InterPro" id="IPR001867">
    <property type="entry name" value="OmpR/PhoB-type_DNA-bd"/>
</dbReference>
<reference evidence="6 7" key="1">
    <citation type="submission" date="2021-01" db="EMBL/GenBank/DDBJ databases">
        <title>Whole genome shotgun sequence of Microbispora corallina NBRC 16416.</title>
        <authorList>
            <person name="Komaki H."/>
            <person name="Tamura T."/>
        </authorList>
    </citation>
    <scope>NUCLEOTIDE SEQUENCE [LARGE SCALE GENOMIC DNA]</scope>
    <source>
        <strain evidence="6 7">NBRC 16416</strain>
    </source>
</reference>
<dbReference type="PANTHER" id="PTHR47691:SF3">
    <property type="entry name" value="HTH-TYPE TRANSCRIPTIONAL REGULATOR RV0890C-RELATED"/>
    <property type="match status" value="1"/>
</dbReference>
<evidence type="ECO:0000256" key="2">
    <source>
        <dbReference type="ARBA" id="ARBA00023125"/>
    </source>
</evidence>
<evidence type="ECO:0000313" key="6">
    <source>
        <dbReference type="EMBL" id="GIH38218.1"/>
    </source>
</evidence>
<evidence type="ECO:0000259" key="4">
    <source>
        <dbReference type="SMART" id="SM00862"/>
    </source>
</evidence>
<feature type="domain" description="OmpR/PhoB-type" evidence="4">
    <location>
        <begin position="25"/>
        <end position="97"/>
    </location>
</feature>
<evidence type="ECO:0000313" key="7">
    <source>
        <dbReference type="Proteomes" id="UP000603904"/>
    </source>
</evidence>
<dbReference type="EMBL" id="BOOC01000003">
    <property type="protein sequence ID" value="GIH38218.1"/>
    <property type="molecule type" value="Genomic_DNA"/>
</dbReference>
<dbReference type="SMART" id="SM00862">
    <property type="entry name" value="Trans_reg_C"/>
    <property type="match status" value="1"/>
</dbReference>
<dbReference type="InterPro" id="IPR058852">
    <property type="entry name" value="HTH_77"/>
</dbReference>
<organism evidence="6 7">
    <name type="scientific">Microbispora corallina</name>
    <dbReference type="NCBI Taxonomy" id="83302"/>
    <lineage>
        <taxon>Bacteria</taxon>
        <taxon>Bacillati</taxon>
        <taxon>Actinomycetota</taxon>
        <taxon>Actinomycetes</taxon>
        <taxon>Streptosporangiales</taxon>
        <taxon>Streptosporangiaceae</taxon>
        <taxon>Microbispora</taxon>
    </lineage>
</organism>
<dbReference type="Gene3D" id="3.40.50.300">
    <property type="entry name" value="P-loop containing nucleotide triphosphate hydrolases"/>
    <property type="match status" value="1"/>
</dbReference>
<keyword evidence="7" id="KW-1185">Reference proteome</keyword>
<feature type="domain" description="Bacterial transcriptional activator" evidence="5">
    <location>
        <begin position="104"/>
        <end position="246"/>
    </location>
</feature>
<dbReference type="RefSeq" id="WP_239103369.1">
    <property type="nucleotide sequence ID" value="NZ_BAAAGP010000005.1"/>
</dbReference>
<dbReference type="InterPro" id="IPR016032">
    <property type="entry name" value="Sig_transdc_resp-reg_C-effctor"/>
</dbReference>
<dbReference type="Pfam" id="PF03704">
    <property type="entry name" value="BTAD"/>
    <property type="match status" value="1"/>
</dbReference>
<dbReference type="Gene3D" id="1.10.10.10">
    <property type="entry name" value="Winged helix-like DNA-binding domain superfamily/Winged helix DNA-binding domain"/>
    <property type="match status" value="1"/>
</dbReference>
<dbReference type="Gene3D" id="1.25.40.10">
    <property type="entry name" value="Tetratricopeptide repeat domain"/>
    <property type="match status" value="3"/>
</dbReference>
<dbReference type="Pfam" id="PF00486">
    <property type="entry name" value="Trans_reg_C"/>
    <property type="match status" value="1"/>
</dbReference>
<dbReference type="SMART" id="SM01043">
    <property type="entry name" value="BTAD"/>
    <property type="match status" value="1"/>
</dbReference>